<keyword evidence="2" id="KW-1185">Reference proteome</keyword>
<evidence type="ECO:0000313" key="1">
    <source>
        <dbReference type="EMBL" id="KAG5589796.1"/>
    </source>
</evidence>
<protein>
    <submittedName>
        <fullName evidence="1">Uncharacterized protein</fullName>
    </submittedName>
</protein>
<dbReference type="AlphaFoldDB" id="A0A9J5XR09"/>
<dbReference type="Proteomes" id="UP000824120">
    <property type="component" value="Chromosome 8"/>
</dbReference>
<organism evidence="1 2">
    <name type="scientific">Solanum commersonii</name>
    <name type="common">Commerson's wild potato</name>
    <name type="synonym">Commerson's nightshade</name>
    <dbReference type="NCBI Taxonomy" id="4109"/>
    <lineage>
        <taxon>Eukaryota</taxon>
        <taxon>Viridiplantae</taxon>
        <taxon>Streptophyta</taxon>
        <taxon>Embryophyta</taxon>
        <taxon>Tracheophyta</taxon>
        <taxon>Spermatophyta</taxon>
        <taxon>Magnoliopsida</taxon>
        <taxon>eudicotyledons</taxon>
        <taxon>Gunneridae</taxon>
        <taxon>Pentapetalae</taxon>
        <taxon>asterids</taxon>
        <taxon>lamiids</taxon>
        <taxon>Solanales</taxon>
        <taxon>Solanaceae</taxon>
        <taxon>Solanoideae</taxon>
        <taxon>Solaneae</taxon>
        <taxon>Solanum</taxon>
    </lineage>
</organism>
<dbReference type="EMBL" id="JACXVP010000008">
    <property type="protein sequence ID" value="KAG5589796.1"/>
    <property type="molecule type" value="Genomic_DNA"/>
</dbReference>
<comment type="caution">
    <text evidence="1">The sequence shown here is derived from an EMBL/GenBank/DDBJ whole genome shotgun (WGS) entry which is preliminary data.</text>
</comment>
<evidence type="ECO:0000313" key="2">
    <source>
        <dbReference type="Proteomes" id="UP000824120"/>
    </source>
</evidence>
<sequence>MATGQPTSLADQHNLAEFLHLIHPSTSSANIHILPIAHTMLRIEVNSDAVLSNCYANVLKGYTTTNQTKSSVEPISIKKI</sequence>
<reference evidence="1 2" key="1">
    <citation type="submission" date="2020-09" db="EMBL/GenBank/DDBJ databases">
        <title>De no assembly of potato wild relative species, Solanum commersonii.</title>
        <authorList>
            <person name="Cho K."/>
        </authorList>
    </citation>
    <scope>NUCLEOTIDE SEQUENCE [LARGE SCALE GENOMIC DNA]</scope>
    <source>
        <strain evidence="1">LZ3.2</strain>
        <tissue evidence="1">Leaf</tissue>
    </source>
</reference>
<name>A0A9J5XR09_SOLCO</name>
<accession>A0A9J5XR09</accession>
<proteinExistence type="predicted"/>
<gene>
    <name evidence="1" type="ORF">H5410_040310</name>
</gene>